<dbReference type="AlphaFoldDB" id="A0A7G9WA46"/>
<keyword evidence="3" id="KW-0408">Iron</keyword>
<dbReference type="EMBL" id="CP058559">
    <property type="protein sequence ID" value="QNO15558.1"/>
    <property type="molecule type" value="Genomic_DNA"/>
</dbReference>
<dbReference type="InterPro" id="IPR058240">
    <property type="entry name" value="rSAM_sf"/>
</dbReference>
<evidence type="ECO:0000256" key="4">
    <source>
        <dbReference type="ARBA" id="ARBA00023014"/>
    </source>
</evidence>
<dbReference type="Gene3D" id="3.20.20.70">
    <property type="entry name" value="Aldolase class I"/>
    <property type="match status" value="1"/>
</dbReference>
<dbReference type="InterPro" id="IPR050377">
    <property type="entry name" value="Radical_SAM_PqqE_MftC-like"/>
</dbReference>
<dbReference type="Proteomes" id="UP000516160">
    <property type="component" value="Chromosome"/>
</dbReference>
<proteinExistence type="predicted"/>
<evidence type="ECO:0000256" key="3">
    <source>
        <dbReference type="ARBA" id="ARBA00023004"/>
    </source>
</evidence>
<feature type="domain" description="Radical SAM core" evidence="5">
    <location>
        <begin position="1"/>
        <end position="217"/>
    </location>
</feature>
<organism evidence="6 7">
    <name type="scientific">Alkalicella caledoniensis</name>
    <dbReference type="NCBI Taxonomy" id="2731377"/>
    <lineage>
        <taxon>Bacteria</taxon>
        <taxon>Bacillati</taxon>
        <taxon>Bacillota</taxon>
        <taxon>Clostridia</taxon>
        <taxon>Eubacteriales</taxon>
        <taxon>Proteinivoracaceae</taxon>
        <taxon>Alkalicella</taxon>
    </lineage>
</organism>
<dbReference type="CDD" id="cd01335">
    <property type="entry name" value="Radical_SAM"/>
    <property type="match status" value="1"/>
</dbReference>
<keyword evidence="4" id="KW-0411">Iron-sulfur</keyword>
<dbReference type="SUPFAM" id="SSF102114">
    <property type="entry name" value="Radical SAM enzymes"/>
    <property type="match status" value="1"/>
</dbReference>
<dbReference type="KEGG" id="acae:HYG86_12645"/>
<gene>
    <name evidence="6" type="ORF">HYG86_12645</name>
</gene>
<dbReference type="SFLD" id="SFLDG01067">
    <property type="entry name" value="SPASM/twitch_domain_containing"/>
    <property type="match status" value="1"/>
</dbReference>
<keyword evidence="7" id="KW-1185">Reference proteome</keyword>
<dbReference type="PROSITE" id="PS51918">
    <property type="entry name" value="RADICAL_SAM"/>
    <property type="match status" value="1"/>
</dbReference>
<protein>
    <submittedName>
        <fullName evidence="6">Radical SAM protein</fullName>
    </submittedName>
</protein>
<evidence type="ECO:0000313" key="7">
    <source>
        <dbReference type="Proteomes" id="UP000516160"/>
    </source>
</evidence>
<dbReference type="GO" id="GO:0003824">
    <property type="term" value="F:catalytic activity"/>
    <property type="evidence" value="ECO:0007669"/>
    <property type="project" value="InterPro"/>
</dbReference>
<sequence length="294" mass="34095">MSLVSNVLGFELTDSCNFYCIHCYLGKKKNNYLNTNIISFVEKLLGNQFVIVDFTGGEPLLHPEFIDIYTFLVKRGYLIRIYTNGSILNKEIMDLFRQYMPYHIYISVYGMTSATYQEITGTNLFDKVFENIGVLNDICNDLTLNFTVLRQNYNDVEYFKAYCATNKFRYSISNQVIPNLDNSLNVENYRLHPKEIVDLNTNIVTTADSPHYCDAGKSIFIDSTAMLRGCPILKTKYDLHLSKPCTDMQQIKLARRQIIEFCKEEKMCAGWLNIEENAINYVNKIAYYRKNKGL</sequence>
<dbReference type="GO" id="GO:0051536">
    <property type="term" value="F:iron-sulfur cluster binding"/>
    <property type="evidence" value="ECO:0007669"/>
    <property type="project" value="UniProtKB-KW"/>
</dbReference>
<evidence type="ECO:0000256" key="1">
    <source>
        <dbReference type="ARBA" id="ARBA00022691"/>
    </source>
</evidence>
<evidence type="ECO:0000313" key="6">
    <source>
        <dbReference type="EMBL" id="QNO15558.1"/>
    </source>
</evidence>
<dbReference type="GO" id="GO:0046872">
    <property type="term" value="F:metal ion binding"/>
    <property type="evidence" value="ECO:0007669"/>
    <property type="project" value="UniProtKB-KW"/>
</dbReference>
<keyword evidence="1" id="KW-0949">S-adenosyl-L-methionine</keyword>
<evidence type="ECO:0000259" key="5">
    <source>
        <dbReference type="PROSITE" id="PS51918"/>
    </source>
</evidence>
<dbReference type="PANTHER" id="PTHR11228:SF7">
    <property type="entry name" value="PQQA PEPTIDE CYCLASE"/>
    <property type="match status" value="1"/>
</dbReference>
<dbReference type="RefSeq" id="WP_213165935.1">
    <property type="nucleotide sequence ID" value="NZ_CP058559.1"/>
</dbReference>
<reference evidence="6 7" key="1">
    <citation type="submission" date="2020-07" db="EMBL/GenBank/DDBJ databases">
        <title>Alkalicella. sp. LB2 genome.</title>
        <authorList>
            <person name="Postec A."/>
            <person name="Quemeneur M."/>
        </authorList>
    </citation>
    <scope>NUCLEOTIDE SEQUENCE [LARGE SCALE GENOMIC DNA]</scope>
    <source>
        <strain evidence="6 7">LB2</strain>
    </source>
</reference>
<dbReference type="PANTHER" id="PTHR11228">
    <property type="entry name" value="RADICAL SAM DOMAIN PROTEIN"/>
    <property type="match status" value="1"/>
</dbReference>
<evidence type="ECO:0000256" key="2">
    <source>
        <dbReference type="ARBA" id="ARBA00022723"/>
    </source>
</evidence>
<dbReference type="InterPro" id="IPR007197">
    <property type="entry name" value="rSAM"/>
</dbReference>
<dbReference type="InterPro" id="IPR013785">
    <property type="entry name" value="Aldolase_TIM"/>
</dbReference>
<accession>A0A7G9WA46</accession>
<dbReference type="SFLD" id="SFLDS00029">
    <property type="entry name" value="Radical_SAM"/>
    <property type="match status" value="1"/>
</dbReference>
<keyword evidence="2" id="KW-0479">Metal-binding</keyword>
<dbReference type="Pfam" id="PF04055">
    <property type="entry name" value="Radical_SAM"/>
    <property type="match status" value="1"/>
</dbReference>
<name>A0A7G9WA46_ALKCA</name>